<evidence type="ECO:0000313" key="2">
    <source>
        <dbReference type="Proteomes" id="UP000218334"/>
    </source>
</evidence>
<dbReference type="AlphaFoldDB" id="A0A2H3CUC1"/>
<dbReference type="EMBL" id="KZ293415">
    <property type="protein sequence ID" value="PBK78906.1"/>
    <property type="molecule type" value="Genomic_DNA"/>
</dbReference>
<name>A0A2H3CUC1_9AGAR</name>
<evidence type="ECO:0000313" key="1">
    <source>
        <dbReference type="EMBL" id="PBK78906.1"/>
    </source>
</evidence>
<reference evidence="2" key="1">
    <citation type="journal article" date="2017" name="Nat. Ecol. Evol.">
        <title>Genome expansion and lineage-specific genetic innovations in the forest pathogenic fungi Armillaria.</title>
        <authorList>
            <person name="Sipos G."/>
            <person name="Prasanna A.N."/>
            <person name="Walter M.C."/>
            <person name="O'Connor E."/>
            <person name="Balint B."/>
            <person name="Krizsan K."/>
            <person name="Kiss B."/>
            <person name="Hess J."/>
            <person name="Varga T."/>
            <person name="Slot J."/>
            <person name="Riley R."/>
            <person name="Boka B."/>
            <person name="Rigling D."/>
            <person name="Barry K."/>
            <person name="Lee J."/>
            <person name="Mihaltcheva S."/>
            <person name="LaButti K."/>
            <person name="Lipzen A."/>
            <person name="Waldron R."/>
            <person name="Moloney N.M."/>
            <person name="Sperisen C."/>
            <person name="Kredics L."/>
            <person name="Vagvoelgyi C."/>
            <person name="Patrignani A."/>
            <person name="Fitzpatrick D."/>
            <person name="Nagy I."/>
            <person name="Doyle S."/>
            <person name="Anderson J.B."/>
            <person name="Grigoriev I.V."/>
            <person name="Gueldener U."/>
            <person name="Muensterkoetter M."/>
            <person name="Nagy L.G."/>
        </authorList>
    </citation>
    <scope>NUCLEOTIDE SEQUENCE [LARGE SCALE GENOMIC DNA]</scope>
    <source>
        <strain evidence="2">28-4</strain>
    </source>
</reference>
<dbReference type="Proteomes" id="UP000218334">
    <property type="component" value="Unassembled WGS sequence"/>
</dbReference>
<gene>
    <name evidence="1" type="ORF">ARMSODRAFT_947896</name>
</gene>
<accession>A0A2H3CUC1</accession>
<sequence>MEPKSRPLAPITLSLSTLSLTLKQVESSKITMASCHSLRAVVLISNAVAVSEMDVPLFHFLFFVTLRRPVSVPLVT</sequence>
<proteinExistence type="predicted"/>
<keyword evidence="2" id="KW-1185">Reference proteome</keyword>
<organism evidence="1 2">
    <name type="scientific">Armillaria solidipes</name>
    <dbReference type="NCBI Taxonomy" id="1076256"/>
    <lineage>
        <taxon>Eukaryota</taxon>
        <taxon>Fungi</taxon>
        <taxon>Dikarya</taxon>
        <taxon>Basidiomycota</taxon>
        <taxon>Agaricomycotina</taxon>
        <taxon>Agaricomycetes</taxon>
        <taxon>Agaricomycetidae</taxon>
        <taxon>Agaricales</taxon>
        <taxon>Marasmiineae</taxon>
        <taxon>Physalacriaceae</taxon>
        <taxon>Armillaria</taxon>
    </lineage>
</organism>
<protein>
    <submittedName>
        <fullName evidence="1">Uncharacterized protein</fullName>
    </submittedName>
</protein>
<feature type="non-terminal residue" evidence="1">
    <location>
        <position position="76"/>
    </location>
</feature>